<dbReference type="PANTHER" id="PTHR10039">
    <property type="entry name" value="AMELOGENIN"/>
    <property type="match status" value="1"/>
</dbReference>
<dbReference type="Proteomes" id="UP000307440">
    <property type="component" value="Unassembled WGS sequence"/>
</dbReference>
<evidence type="ECO:0000313" key="2">
    <source>
        <dbReference type="Proteomes" id="UP000307440"/>
    </source>
</evidence>
<accession>A0A5C3KDZ4</accession>
<dbReference type="EMBL" id="ML210422">
    <property type="protein sequence ID" value="TFK18194.1"/>
    <property type="molecule type" value="Genomic_DNA"/>
</dbReference>
<proteinExistence type="predicted"/>
<evidence type="ECO:0000313" key="1">
    <source>
        <dbReference type="EMBL" id="TFK18194.1"/>
    </source>
</evidence>
<reference evidence="1 2" key="1">
    <citation type="journal article" date="2019" name="Nat. Ecol. Evol.">
        <title>Megaphylogeny resolves global patterns of mushroom evolution.</title>
        <authorList>
            <person name="Varga T."/>
            <person name="Krizsan K."/>
            <person name="Foldi C."/>
            <person name="Dima B."/>
            <person name="Sanchez-Garcia M."/>
            <person name="Sanchez-Ramirez S."/>
            <person name="Szollosi G.J."/>
            <person name="Szarkandi J.G."/>
            <person name="Papp V."/>
            <person name="Albert L."/>
            <person name="Andreopoulos W."/>
            <person name="Angelini C."/>
            <person name="Antonin V."/>
            <person name="Barry K.W."/>
            <person name="Bougher N.L."/>
            <person name="Buchanan P."/>
            <person name="Buyck B."/>
            <person name="Bense V."/>
            <person name="Catcheside P."/>
            <person name="Chovatia M."/>
            <person name="Cooper J."/>
            <person name="Damon W."/>
            <person name="Desjardin D."/>
            <person name="Finy P."/>
            <person name="Geml J."/>
            <person name="Haridas S."/>
            <person name="Hughes K."/>
            <person name="Justo A."/>
            <person name="Karasinski D."/>
            <person name="Kautmanova I."/>
            <person name="Kiss B."/>
            <person name="Kocsube S."/>
            <person name="Kotiranta H."/>
            <person name="LaButti K.M."/>
            <person name="Lechner B.E."/>
            <person name="Liimatainen K."/>
            <person name="Lipzen A."/>
            <person name="Lukacs Z."/>
            <person name="Mihaltcheva S."/>
            <person name="Morgado L.N."/>
            <person name="Niskanen T."/>
            <person name="Noordeloos M.E."/>
            <person name="Ohm R.A."/>
            <person name="Ortiz-Santana B."/>
            <person name="Ovrebo C."/>
            <person name="Racz N."/>
            <person name="Riley R."/>
            <person name="Savchenko A."/>
            <person name="Shiryaev A."/>
            <person name="Soop K."/>
            <person name="Spirin V."/>
            <person name="Szebenyi C."/>
            <person name="Tomsovsky M."/>
            <person name="Tulloss R.E."/>
            <person name="Uehling J."/>
            <person name="Grigoriev I.V."/>
            <person name="Vagvolgyi C."/>
            <person name="Papp T."/>
            <person name="Martin F.M."/>
            <person name="Miettinen O."/>
            <person name="Hibbett D.S."/>
            <person name="Nagy L.G."/>
        </authorList>
    </citation>
    <scope>NUCLEOTIDE SEQUENCE [LARGE SCALE GENOMIC DNA]</scope>
    <source>
        <strain evidence="1 2">CBS 121175</strain>
    </source>
</reference>
<dbReference type="AlphaFoldDB" id="A0A5C3KDZ4"/>
<keyword evidence="2" id="KW-1185">Reference proteome</keyword>
<dbReference type="PANTHER" id="PTHR10039:SF16">
    <property type="entry name" value="GPI INOSITOL-DEACYLASE"/>
    <property type="match status" value="1"/>
</dbReference>
<name>A0A5C3KDZ4_COPMA</name>
<organism evidence="1 2">
    <name type="scientific">Coprinopsis marcescibilis</name>
    <name type="common">Agaric fungus</name>
    <name type="synonym">Psathyrella marcescibilis</name>
    <dbReference type="NCBI Taxonomy" id="230819"/>
    <lineage>
        <taxon>Eukaryota</taxon>
        <taxon>Fungi</taxon>
        <taxon>Dikarya</taxon>
        <taxon>Basidiomycota</taxon>
        <taxon>Agaricomycotina</taxon>
        <taxon>Agaricomycetes</taxon>
        <taxon>Agaricomycetidae</taxon>
        <taxon>Agaricales</taxon>
        <taxon>Agaricineae</taxon>
        <taxon>Psathyrellaceae</taxon>
        <taxon>Coprinopsis</taxon>
    </lineage>
</organism>
<dbReference type="OrthoDB" id="448455at2759"/>
<sequence length="184" mass="20714">MRKRVELWSVVMKSDVLQCAGSSRLEPPPLKDHVPEADFIDIIVQDANIERLIEDKLLGMKVLARILEKDGWREKVLATVLKKSDGMFLVASLQLDVLRSCMNIDGLRKALDGLPGGVDAMYFATMKHIEAQNYPIIIKCAPTWLVHTCWMLSMDDLLHAIAVQPDTFKFNPELLLTADTLLSL</sequence>
<protein>
    <submittedName>
        <fullName evidence="1">Uncharacterized protein</fullName>
    </submittedName>
</protein>
<gene>
    <name evidence="1" type="ORF">FA15DRAFT_710084</name>
</gene>